<evidence type="ECO:0000313" key="4">
    <source>
        <dbReference type="Proteomes" id="UP000516305"/>
    </source>
</evidence>
<evidence type="ECO:0000256" key="2">
    <source>
        <dbReference type="SAM" id="SignalP"/>
    </source>
</evidence>
<name>A0A7H0VBD5_9FLAO</name>
<feature type="compositionally biased region" description="Polar residues" evidence="1">
    <location>
        <begin position="757"/>
        <end position="767"/>
    </location>
</feature>
<evidence type="ECO:0008006" key="5">
    <source>
        <dbReference type="Google" id="ProtNLM"/>
    </source>
</evidence>
<sequence length="1364" mass="150655">MKIRSFLTFALVFSVSITGLSAKEKPAKNNKNKSALEALAEGCAPATAQTDLNINNVRARILGGGDMWWDLNDAQYEVPKGSNKHSMFAGALWLGGIDDADQLKLAAMTYRQDGVDYWPGPLDDNASIDEATCQQYDRHWMVYRSEVELHAAWIACKEDPTCDPETRYPGYSGNIPESIQEWPGNGADGLLPTSLAPYVESDTNGIPGFYEYEWDYPGYDFTREADCQSKDVDLLYGDQTIWWVYNDKGNIHTETNASALGFEIRAQAFAFTANDEVNNMTFNNYRILNRSTFRLRDTYFGTWFDADLGNPYDDIIGSDIARGLGYVYNGDNDDEGALGYGANPPAIGFDFFQGPFADYFNGIDDDRDGCVDGVRIDGVCVAEDPNSNINERIIMSGFMYYNNASNFNGPSGTTDPNNAQEFYNLLNSIWKDGRPLVIESPAGKGNTGNGDGYSLDPALVPTKFAYPGVSIDTTGAYEPFTPVDWWESPNNQADKRGLHCAGPFSLAPGALNFITTGAVWARNFASQDLFASVNDVIVADDKAQQLFDNCFQVLDGPFTPDLEIIEMDQELVINILSPFTENTIGYKQRDPRIPPDPNWTSTQLDSALQAGYFNYLFEGFQLFQVANADVGVDDLYDVAQSRLIAQSDLKNGIGQLVNYTESPDLIGNPLTPTDMTLEANDDGIVLSYRVLEDAFAEGNRALINNKDYYFYLITYAHNNYKTFSPGSTGDNSNAQKTPYLAGRRNIGDGSKPYKGTPSRTENRNNGTRLNAQWGDLVSVTRLSGNGNGSAYLRVSSETEDRILQTGGTNEIEYLAGSSPVEVKIVDPYLVGTKRTGKYRLYFTDLDTSRKWILTDLNDSVIDVAETEIDFRTEQIIFNSEGESLGFSINVKEPVAPGYELPNSTNNGVIGGSVTFADPTKPWLTGVADTDNENPTNWILAGSNEIDDNDNLPTVYYNDHTTGDNNVDPLGEFENIIGGTWGPVALASNVPFAGIPADEPARRQSPGYPLRDGSNFNRMYPIDQLPNINVVLSPDPAKWSRVPVLEMGNYADANEGGVQTFRLRSGTSLMKTSNGELVPDPNGSTGWSYFPGYAYNVETGNRLNLVIAENSWLKSEFGDDMKWNPTANYTQKLGTIALGGMHVVYVLADSSTFRGTMKDLTYQGDAIDDYPMKEEIENMSSALTRTDVWGAMTWCSIGMLSSNEYQFTDYRDIPTEALVEIRVQSPFGVTATSGNEGRPMYEFDLDPYNAELNNLSIAESALDNIRVVPNPYYGSSAYEDGQLDNIVKITNLPQRCTINIFMPNGTLVRTISKDNSLTFTEWDLKNDFNVPIASGVYLIHIDAGPIGQKVVKWMGSLRPIDLNAF</sequence>
<reference evidence="3 4" key="1">
    <citation type="submission" date="2020-08" db="EMBL/GenBank/DDBJ databases">
        <title>Croceimicrobium hydrocarbonivorans gen. nov., sp. nov., a novel marine bacterium isolated from a bacterial consortium that degrades polyethylene terephthalate.</title>
        <authorList>
            <person name="Liu R."/>
        </authorList>
    </citation>
    <scope>NUCLEOTIDE SEQUENCE [LARGE SCALE GENOMIC DNA]</scope>
    <source>
        <strain evidence="3 4">A20-9</strain>
    </source>
</reference>
<evidence type="ECO:0000313" key="3">
    <source>
        <dbReference type="EMBL" id="QNR23033.1"/>
    </source>
</evidence>
<dbReference type="EMBL" id="CP060139">
    <property type="protein sequence ID" value="QNR23033.1"/>
    <property type="molecule type" value="Genomic_DNA"/>
</dbReference>
<proteinExistence type="predicted"/>
<keyword evidence="4" id="KW-1185">Reference proteome</keyword>
<dbReference type="Gene3D" id="2.60.40.4070">
    <property type="match status" value="1"/>
</dbReference>
<feature type="signal peptide" evidence="2">
    <location>
        <begin position="1"/>
        <end position="22"/>
    </location>
</feature>
<dbReference type="Proteomes" id="UP000516305">
    <property type="component" value="Chromosome"/>
</dbReference>
<feature type="region of interest" description="Disordered" evidence="1">
    <location>
        <begin position="724"/>
        <end position="767"/>
    </location>
</feature>
<gene>
    <name evidence="3" type="ORF">H4K34_11650</name>
</gene>
<protein>
    <recommendedName>
        <fullName evidence="5">T9SS C-terminal target domain-containing protein</fullName>
    </recommendedName>
</protein>
<feature type="chain" id="PRO_5028955053" description="T9SS C-terminal target domain-containing protein" evidence="2">
    <location>
        <begin position="23"/>
        <end position="1364"/>
    </location>
</feature>
<keyword evidence="2" id="KW-0732">Signal</keyword>
<dbReference type="RefSeq" id="WP_210757569.1">
    <property type="nucleotide sequence ID" value="NZ_CP060139.1"/>
</dbReference>
<feature type="compositionally biased region" description="Polar residues" evidence="1">
    <location>
        <begin position="724"/>
        <end position="736"/>
    </location>
</feature>
<evidence type="ECO:0000256" key="1">
    <source>
        <dbReference type="SAM" id="MobiDB-lite"/>
    </source>
</evidence>
<dbReference type="KEGG" id="chyd:H4K34_11650"/>
<accession>A0A7H0VBD5</accession>
<organism evidence="3 4">
    <name type="scientific">Croceimicrobium hydrocarbonivorans</name>
    <dbReference type="NCBI Taxonomy" id="2761580"/>
    <lineage>
        <taxon>Bacteria</taxon>
        <taxon>Pseudomonadati</taxon>
        <taxon>Bacteroidota</taxon>
        <taxon>Flavobacteriia</taxon>
        <taxon>Flavobacteriales</taxon>
        <taxon>Owenweeksiaceae</taxon>
        <taxon>Croceimicrobium</taxon>
    </lineage>
</organism>